<dbReference type="Pfam" id="PF03358">
    <property type="entry name" value="FMN_red"/>
    <property type="match status" value="1"/>
</dbReference>
<proteinExistence type="predicted"/>
<dbReference type="InterPro" id="IPR029039">
    <property type="entry name" value="Flavoprotein-like_sf"/>
</dbReference>
<gene>
    <name evidence="2" type="ORF">ACFO4E_03825</name>
</gene>
<reference evidence="3" key="1">
    <citation type="journal article" date="2019" name="Int. J. Syst. Evol. Microbiol.">
        <title>The Global Catalogue of Microorganisms (GCM) 10K type strain sequencing project: providing services to taxonomists for standard genome sequencing and annotation.</title>
        <authorList>
            <consortium name="The Broad Institute Genomics Platform"/>
            <consortium name="The Broad Institute Genome Sequencing Center for Infectious Disease"/>
            <person name="Wu L."/>
            <person name="Ma J."/>
        </authorList>
    </citation>
    <scope>NUCLEOTIDE SEQUENCE [LARGE SCALE GENOMIC DNA]</scope>
    <source>
        <strain evidence="3">XZYJ18</strain>
    </source>
</reference>
<dbReference type="PANTHER" id="PTHR30543">
    <property type="entry name" value="CHROMATE REDUCTASE"/>
    <property type="match status" value="1"/>
</dbReference>
<feature type="domain" description="NADPH-dependent FMN reductase-like" evidence="1">
    <location>
        <begin position="7"/>
        <end position="146"/>
    </location>
</feature>
<dbReference type="Gene3D" id="3.40.50.360">
    <property type="match status" value="1"/>
</dbReference>
<keyword evidence="3" id="KW-1185">Reference proteome</keyword>
<sequence length="190" mass="21418">MSAEPLRLAVVTASVRERRFGPTVTRWITAEARAYGRFDLDELDLAEAALPSWITEECPPQVDALRPRLAAADAFLVVTPEYNRGYPASLKTLIDWYIEEWQAKPFGFVSYGGRSGALRSVDHLGSVLCDLHAVPLRDVVSFHDAWEEFDENGRCREPEGAGAAAKVLLDRLTWWGTALRTARRERPYNR</sequence>
<evidence type="ECO:0000313" key="3">
    <source>
        <dbReference type="Proteomes" id="UP001595923"/>
    </source>
</evidence>
<name>A0ABV9DR93_9ACTN</name>
<dbReference type="EC" id="1.-.-.-" evidence="2"/>
<comment type="caution">
    <text evidence="2">The sequence shown here is derived from an EMBL/GenBank/DDBJ whole genome shotgun (WGS) entry which is preliminary data.</text>
</comment>
<dbReference type="Proteomes" id="UP001595923">
    <property type="component" value="Unassembled WGS sequence"/>
</dbReference>
<organism evidence="2 3">
    <name type="scientific">Nocardiopsis mangrovi</name>
    <dbReference type="NCBI Taxonomy" id="1179818"/>
    <lineage>
        <taxon>Bacteria</taxon>
        <taxon>Bacillati</taxon>
        <taxon>Actinomycetota</taxon>
        <taxon>Actinomycetes</taxon>
        <taxon>Streptosporangiales</taxon>
        <taxon>Nocardiopsidaceae</taxon>
        <taxon>Nocardiopsis</taxon>
    </lineage>
</organism>
<dbReference type="EMBL" id="JBHSFQ010000002">
    <property type="protein sequence ID" value="MFC4560982.1"/>
    <property type="molecule type" value="Genomic_DNA"/>
</dbReference>
<dbReference type="SUPFAM" id="SSF52218">
    <property type="entry name" value="Flavoproteins"/>
    <property type="match status" value="1"/>
</dbReference>
<dbReference type="InterPro" id="IPR050712">
    <property type="entry name" value="NAD(P)H-dep_reductase"/>
</dbReference>
<evidence type="ECO:0000259" key="1">
    <source>
        <dbReference type="Pfam" id="PF03358"/>
    </source>
</evidence>
<dbReference type="PANTHER" id="PTHR30543:SF21">
    <property type="entry name" value="NAD(P)H-DEPENDENT FMN REDUCTASE LOT6"/>
    <property type="match status" value="1"/>
</dbReference>
<dbReference type="InterPro" id="IPR005025">
    <property type="entry name" value="FMN_Rdtase-like_dom"/>
</dbReference>
<accession>A0ABV9DR93</accession>
<protein>
    <submittedName>
        <fullName evidence="2">NADPH-dependent FMN reductase</fullName>
        <ecNumber evidence="2">1.-.-.-</ecNumber>
    </submittedName>
</protein>
<dbReference type="GO" id="GO:0016491">
    <property type="term" value="F:oxidoreductase activity"/>
    <property type="evidence" value="ECO:0007669"/>
    <property type="project" value="UniProtKB-KW"/>
</dbReference>
<keyword evidence="2" id="KW-0560">Oxidoreductase</keyword>
<evidence type="ECO:0000313" key="2">
    <source>
        <dbReference type="EMBL" id="MFC4560982.1"/>
    </source>
</evidence>
<dbReference type="RefSeq" id="WP_378571576.1">
    <property type="nucleotide sequence ID" value="NZ_JBHSFQ010000002.1"/>
</dbReference>